<evidence type="ECO:0000313" key="2">
    <source>
        <dbReference type="Proteomes" id="UP000002384"/>
    </source>
</evidence>
<dbReference type="RefSeq" id="WP_015955545.1">
    <property type="nucleotide sequence ID" value="NC_011729.1"/>
</dbReference>
<protein>
    <submittedName>
        <fullName evidence="1">Uncharacterized protein</fullName>
    </submittedName>
</protein>
<dbReference type="KEGG" id="cyc:PCC7424_3562"/>
<reference evidence="2" key="1">
    <citation type="journal article" date="2011" name="MBio">
        <title>Novel metabolic attributes of the genus Cyanothece, comprising a group of unicellular nitrogen-fixing Cyanobacteria.</title>
        <authorList>
            <person name="Bandyopadhyay A."/>
            <person name="Elvitigala T."/>
            <person name="Welsh E."/>
            <person name="Stockel J."/>
            <person name="Liberton M."/>
            <person name="Min H."/>
            <person name="Sherman L.A."/>
            <person name="Pakrasi H.B."/>
        </authorList>
    </citation>
    <scope>NUCLEOTIDE SEQUENCE [LARGE SCALE GENOMIC DNA]</scope>
    <source>
        <strain evidence="2">PCC 7424</strain>
    </source>
</reference>
<gene>
    <name evidence="1" type="ordered locus">PCC7424_3562</name>
</gene>
<dbReference type="STRING" id="65393.PCC7424_3562"/>
<proteinExistence type="predicted"/>
<dbReference type="HOGENOM" id="CLU_179128_0_0_3"/>
<dbReference type="EMBL" id="CP001291">
    <property type="protein sequence ID" value="ACK71952.1"/>
    <property type="molecule type" value="Genomic_DNA"/>
</dbReference>
<name>B7KGM5_GLOC7</name>
<dbReference type="OrthoDB" id="5574236at2"/>
<dbReference type="eggNOG" id="ENOG5030VE6">
    <property type="taxonomic scope" value="Bacteria"/>
</dbReference>
<keyword evidence="2" id="KW-1185">Reference proteome</keyword>
<evidence type="ECO:0000313" key="1">
    <source>
        <dbReference type="EMBL" id="ACK71952.1"/>
    </source>
</evidence>
<dbReference type="AlphaFoldDB" id="B7KGM5"/>
<sequence length="73" mass="8213">MLKSYEAIYENGQIKWLGEQPQVKSARIIVTILEETEAPLKRRTISPSIAGKGKTLGDIVSPIVDEQDWECLK</sequence>
<dbReference type="Proteomes" id="UP000002384">
    <property type="component" value="Chromosome"/>
</dbReference>
<accession>B7KGM5</accession>
<organism evidence="1 2">
    <name type="scientific">Gloeothece citriformis (strain PCC 7424)</name>
    <name type="common">Cyanothece sp. (strain PCC 7424)</name>
    <dbReference type="NCBI Taxonomy" id="65393"/>
    <lineage>
        <taxon>Bacteria</taxon>
        <taxon>Bacillati</taxon>
        <taxon>Cyanobacteriota</taxon>
        <taxon>Cyanophyceae</taxon>
        <taxon>Oscillatoriophycideae</taxon>
        <taxon>Chroococcales</taxon>
        <taxon>Aphanothecaceae</taxon>
        <taxon>Gloeothece</taxon>
        <taxon>Gloeothece citriformis</taxon>
    </lineage>
</organism>